<name>A0ACB9D4P6_9ASTR</name>
<proteinExistence type="predicted"/>
<accession>A0ACB9D4P6</accession>
<protein>
    <submittedName>
        <fullName evidence="1">Uncharacterized protein</fullName>
    </submittedName>
</protein>
<gene>
    <name evidence="1" type="ORF">L1987_59028</name>
</gene>
<reference evidence="2" key="1">
    <citation type="journal article" date="2022" name="Mol. Ecol. Resour.">
        <title>The genomes of chicory, endive, great burdock and yacon provide insights into Asteraceae palaeo-polyploidization history and plant inulin production.</title>
        <authorList>
            <person name="Fan W."/>
            <person name="Wang S."/>
            <person name="Wang H."/>
            <person name="Wang A."/>
            <person name="Jiang F."/>
            <person name="Liu H."/>
            <person name="Zhao H."/>
            <person name="Xu D."/>
            <person name="Zhang Y."/>
        </authorList>
    </citation>
    <scope>NUCLEOTIDE SEQUENCE [LARGE SCALE GENOMIC DNA]</scope>
    <source>
        <strain evidence="2">cv. Yunnan</strain>
    </source>
</reference>
<sequence length="71" mass="7720">MKKALPKKDRKNVANSKHRSSALEGFVLGGRVLTERISRIGSDGVTVVRVQNGLLCGARWSAMVRLPTTNS</sequence>
<dbReference type="EMBL" id="CM042037">
    <property type="protein sequence ID" value="KAI3741356.1"/>
    <property type="molecule type" value="Genomic_DNA"/>
</dbReference>
<reference evidence="1 2" key="2">
    <citation type="journal article" date="2022" name="Mol. Ecol. Resour.">
        <title>The genomes of chicory, endive, great burdock and yacon provide insights into Asteraceae paleo-polyploidization history and plant inulin production.</title>
        <authorList>
            <person name="Fan W."/>
            <person name="Wang S."/>
            <person name="Wang H."/>
            <person name="Wang A."/>
            <person name="Jiang F."/>
            <person name="Liu H."/>
            <person name="Zhao H."/>
            <person name="Xu D."/>
            <person name="Zhang Y."/>
        </authorList>
    </citation>
    <scope>NUCLEOTIDE SEQUENCE [LARGE SCALE GENOMIC DNA]</scope>
    <source>
        <strain evidence="2">cv. Yunnan</strain>
        <tissue evidence="1">Leaves</tissue>
    </source>
</reference>
<comment type="caution">
    <text evidence="1">The sequence shown here is derived from an EMBL/GenBank/DDBJ whole genome shotgun (WGS) entry which is preliminary data.</text>
</comment>
<keyword evidence="2" id="KW-1185">Reference proteome</keyword>
<evidence type="ECO:0000313" key="2">
    <source>
        <dbReference type="Proteomes" id="UP001056120"/>
    </source>
</evidence>
<organism evidence="1 2">
    <name type="scientific">Smallanthus sonchifolius</name>
    <dbReference type="NCBI Taxonomy" id="185202"/>
    <lineage>
        <taxon>Eukaryota</taxon>
        <taxon>Viridiplantae</taxon>
        <taxon>Streptophyta</taxon>
        <taxon>Embryophyta</taxon>
        <taxon>Tracheophyta</taxon>
        <taxon>Spermatophyta</taxon>
        <taxon>Magnoliopsida</taxon>
        <taxon>eudicotyledons</taxon>
        <taxon>Gunneridae</taxon>
        <taxon>Pentapetalae</taxon>
        <taxon>asterids</taxon>
        <taxon>campanulids</taxon>
        <taxon>Asterales</taxon>
        <taxon>Asteraceae</taxon>
        <taxon>Asteroideae</taxon>
        <taxon>Heliantheae alliance</taxon>
        <taxon>Millerieae</taxon>
        <taxon>Smallanthus</taxon>
    </lineage>
</organism>
<dbReference type="Proteomes" id="UP001056120">
    <property type="component" value="Linkage Group LG20"/>
</dbReference>
<evidence type="ECO:0000313" key="1">
    <source>
        <dbReference type="EMBL" id="KAI3741356.1"/>
    </source>
</evidence>